<evidence type="ECO:0000313" key="8">
    <source>
        <dbReference type="Proteomes" id="UP000517523"/>
    </source>
</evidence>
<organism evidence="7 8">
    <name type="scientific">Paenibacillus rhizosphaerae</name>
    <dbReference type="NCBI Taxonomy" id="297318"/>
    <lineage>
        <taxon>Bacteria</taxon>
        <taxon>Bacillati</taxon>
        <taxon>Bacillota</taxon>
        <taxon>Bacilli</taxon>
        <taxon>Bacillales</taxon>
        <taxon>Paenibacillaceae</taxon>
        <taxon>Paenibacillus</taxon>
    </lineage>
</organism>
<dbReference type="RefSeq" id="WP_183578913.1">
    <property type="nucleotide sequence ID" value="NZ_JACHXJ010000001.1"/>
</dbReference>
<accession>A0A839TH89</accession>
<evidence type="ECO:0000256" key="1">
    <source>
        <dbReference type="ARBA" id="ARBA00008891"/>
    </source>
</evidence>
<reference evidence="7 8" key="1">
    <citation type="submission" date="2020-08" db="EMBL/GenBank/DDBJ databases">
        <title>Genomic Encyclopedia of Type Strains, Phase III (KMG-III): the genomes of soil and plant-associated and newly described type strains.</title>
        <authorList>
            <person name="Whitman W."/>
        </authorList>
    </citation>
    <scope>NUCLEOTIDE SEQUENCE [LARGE SCALE GENOMIC DNA]</scope>
    <source>
        <strain evidence="7 8">CECT 5831</strain>
    </source>
</reference>
<dbReference type="Pfam" id="PF01095">
    <property type="entry name" value="Pectinesterase"/>
    <property type="match status" value="1"/>
</dbReference>
<sequence length="311" mass="33744">MRTIVVDQSGNGDVLTVAEAIAAVPDHAAERTLIMLKNGEYCEKITVPASKTNLCLSGESRDGAVIVYDDSVSKLKPNGEKMTTYETATFTVLANDFYAENVTFANSASRLERAGQAVALEAAGDRAIFRSVAILGHQDTLYTPGNGRQLYDRCYIEGTVDFVFGSATAVFKECELHNLNRHNGYVTAASTGIEQPYGYVLLQCRLTSSTTAETVSLGRPWKPYGSTIFVNTWMDRHIRPSGWDNWRDPSKEITSRYAEYGSTGPGAVQADRIGWAKMLTEQSAATLSVSSVLAGEDGWNPEEIGLPTASA</sequence>
<gene>
    <name evidence="7" type="ORF">FHS19_000829</name>
</gene>
<dbReference type="GO" id="GO:0009279">
    <property type="term" value="C:cell outer membrane"/>
    <property type="evidence" value="ECO:0007669"/>
    <property type="project" value="TreeGrafter"/>
</dbReference>
<keyword evidence="3 5" id="KW-0063">Aspartyl esterase</keyword>
<dbReference type="InterPro" id="IPR012334">
    <property type="entry name" value="Pectin_lyas_fold"/>
</dbReference>
<dbReference type="AlphaFoldDB" id="A0A839TH89"/>
<dbReference type="InterPro" id="IPR033131">
    <property type="entry name" value="Pectinesterase_Asp_AS"/>
</dbReference>
<keyword evidence="2 5" id="KW-0378">Hydrolase</keyword>
<name>A0A839TH89_9BACL</name>
<dbReference type="EC" id="3.1.1.11" evidence="5"/>
<comment type="caution">
    <text evidence="7">The sequence shown here is derived from an EMBL/GenBank/DDBJ whole genome shotgun (WGS) entry which is preliminary data.</text>
</comment>
<dbReference type="UniPathway" id="UPA00545">
    <property type="reaction ID" value="UER00823"/>
</dbReference>
<evidence type="ECO:0000256" key="4">
    <source>
        <dbReference type="PROSITE-ProRule" id="PRU10040"/>
    </source>
</evidence>
<dbReference type="Proteomes" id="UP000517523">
    <property type="component" value="Unassembled WGS sequence"/>
</dbReference>
<dbReference type="EMBL" id="JACHXJ010000001">
    <property type="protein sequence ID" value="MBB3126175.1"/>
    <property type="molecule type" value="Genomic_DNA"/>
</dbReference>
<dbReference type="GO" id="GO:0042545">
    <property type="term" value="P:cell wall modification"/>
    <property type="evidence" value="ECO:0007669"/>
    <property type="project" value="UniProtKB-UniRule"/>
</dbReference>
<evidence type="ECO:0000259" key="6">
    <source>
        <dbReference type="Pfam" id="PF01095"/>
    </source>
</evidence>
<evidence type="ECO:0000256" key="2">
    <source>
        <dbReference type="ARBA" id="ARBA00022801"/>
    </source>
</evidence>
<dbReference type="GO" id="GO:0045490">
    <property type="term" value="P:pectin catabolic process"/>
    <property type="evidence" value="ECO:0007669"/>
    <property type="project" value="UniProtKB-UniRule"/>
</dbReference>
<dbReference type="GO" id="GO:0030599">
    <property type="term" value="F:pectinesterase activity"/>
    <property type="evidence" value="ECO:0007669"/>
    <property type="project" value="UniProtKB-UniRule"/>
</dbReference>
<protein>
    <recommendedName>
        <fullName evidence="5">Pectinesterase</fullName>
        <ecNumber evidence="5">3.1.1.11</ecNumber>
    </recommendedName>
</protein>
<comment type="pathway">
    <text evidence="5">Glycan metabolism; pectin degradation; 2-dehydro-3-deoxy-D-gluconate from pectin: step 1/5.</text>
</comment>
<evidence type="ECO:0000256" key="5">
    <source>
        <dbReference type="RuleBase" id="RU000589"/>
    </source>
</evidence>
<dbReference type="PANTHER" id="PTHR31321">
    <property type="entry name" value="ACYL-COA THIOESTER HYDROLASE YBHC-RELATED"/>
    <property type="match status" value="1"/>
</dbReference>
<proteinExistence type="inferred from homology"/>
<evidence type="ECO:0000256" key="3">
    <source>
        <dbReference type="ARBA" id="ARBA00023085"/>
    </source>
</evidence>
<dbReference type="PROSITE" id="PS00503">
    <property type="entry name" value="PECTINESTERASE_2"/>
    <property type="match status" value="1"/>
</dbReference>
<dbReference type="InterPro" id="IPR000070">
    <property type="entry name" value="Pectinesterase_cat"/>
</dbReference>
<comment type="similarity">
    <text evidence="1">Belongs to the pectinesterase family.</text>
</comment>
<feature type="domain" description="Pectinesterase catalytic" evidence="6">
    <location>
        <begin position="4"/>
        <end position="295"/>
    </location>
</feature>
<dbReference type="Gene3D" id="2.160.20.10">
    <property type="entry name" value="Single-stranded right-handed beta-helix, Pectin lyase-like"/>
    <property type="match status" value="1"/>
</dbReference>
<dbReference type="SUPFAM" id="SSF51126">
    <property type="entry name" value="Pectin lyase-like"/>
    <property type="match status" value="1"/>
</dbReference>
<comment type="catalytic activity">
    <reaction evidence="5">
        <text>[(1-&gt;4)-alpha-D-galacturonosyl methyl ester](n) + n H2O = [(1-&gt;4)-alpha-D-galacturonosyl](n) + n methanol + n H(+)</text>
        <dbReference type="Rhea" id="RHEA:22380"/>
        <dbReference type="Rhea" id="RHEA-COMP:14570"/>
        <dbReference type="Rhea" id="RHEA-COMP:14573"/>
        <dbReference type="ChEBI" id="CHEBI:15377"/>
        <dbReference type="ChEBI" id="CHEBI:15378"/>
        <dbReference type="ChEBI" id="CHEBI:17790"/>
        <dbReference type="ChEBI" id="CHEBI:140522"/>
        <dbReference type="ChEBI" id="CHEBI:140523"/>
        <dbReference type="EC" id="3.1.1.11"/>
    </reaction>
</comment>
<dbReference type="PANTHER" id="PTHR31321:SF57">
    <property type="entry name" value="PECTINESTERASE 53-RELATED"/>
    <property type="match status" value="1"/>
</dbReference>
<feature type="active site" evidence="4">
    <location>
        <position position="161"/>
    </location>
</feature>
<evidence type="ECO:0000313" key="7">
    <source>
        <dbReference type="EMBL" id="MBB3126175.1"/>
    </source>
</evidence>
<dbReference type="InterPro" id="IPR011050">
    <property type="entry name" value="Pectin_lyase_fold/virulence"/>
</dbReference>